<dbReference type="InterPro" id="IPR011712">
    <property type="entry name" value="Sig_transdc_His_kin_sub3_dim/P"/>
</dbReference>
<keyword evidence="3" id="KW-0902">Two-component regulatory system</keyword>
<proteinExistence type="predicted"/>
<keyword evidence="2 6" id="KW-0418">Kinase</keyword>
<dbReference type="Gene3D" id="2.130.10.10">
    <property type="entry name" value="YVTN repeat-like/Quinoprotein amine dehydrogenase"/>
    <property type="match status" value="2"/>
</dbReference>
<dbReference type="Gene3D" id="3.30.565.10">
    <property type="entry name" value="Histidine kinase-like ATPase, C-terminal domain"/>
    <property type="match status" value="1"/>
</dbReference>
<organism evidence="6">
    <name type="scientific">Lentimicrobium saccharophilum</name>
    <dbReference type="NCBI Taxonomy" id="1678841"/>
    <lineage>
        <taxon>Bacteria</taxon>
        <taxon>Pseudomonadati</taxon>
        <taxon>Bacteroidota</taxon>
        <taxon>Bacteroidia</taxon>
        <taxon>Bacteroidales</taxon>
        <taxon>Lentimicrobiaceae</taxon>
        <taxon>Lentimicrobium</taxon>
    </lineage>
</organism>
<reference evidence="6" key="1">
    <citation type="journal article" date="2015" name="Genome Announc.">
        <title>Draft Genome Sequence of Bacteroidales Strain TBC1, a Novel Isolate from a Methanogenic Wastewater Treatment System.</title>
        <authorList>
            <person name="Tourlousse D.M."/>
            <person name="Matsuura N."/>
            <person name="Sun L."/>
            <person name="Toyonaga M."/>
            <person name="Kuroda K."/>
            <person name="Ohashi A."/>
            <person name="Cruz R."/>
            <person name="Yamaguchi T."/>
            <person name="Sekiguchi Y."/>
        </authorList>
    </citation>
    <scope>NUCLEOTIDE SEQUENCE [LARGE SCALE GENOMIC DNA]</scope>
    <source>
        <strain evidence="6">TBC1</strain>
    </source>
</reference>
<dbReference type="InterPro" id="IPR011123">
    <property type="entry name" value="Y_Y_Y"/>
</dbReference>
<gene>
    <name evidence="6" type="ORF">TBC1_111964</name>
</gene>
<dbReference type="InterPro" id="IPR036890">
    <property type="entry name" value="HATPase_C_sf"/>
</dbReference>
<evidence type="ECO:0000256" key="3">
    <source>
        <dbReference type="ARBA" id="ARBA00023012"/>
    </source>
</evidence>
<evidence type="ECO:0000313" key="6">
    <source>
        <dbReference type="EMBL" id="GAP43806.1"/>
    </source>
</evidence>
<dbReference type="PROSITE" id="PS50109">
    <property type="entry name" value="HIS_KIN"/>
    <property type="match status" value="1"/>
</dbReference>
<dbReference type="Pfam" id="PF07730">
    <property type="entry name" value="HisKA_3"/>
    <property type="match status" value="1"/>
</dbReference>
<keyword evidence="4" id="KW-0812">Transmembrane</keyword>
<dbReference type="SUPFAM" id="SSF55874">
    <property type="entry name" value="ATPase domain of HSP90 chaperone/DNA topoisomerase II/histidine kinase"/>
    <property type="match status" value="1"/>
</dbReference>
<dbReference type="Gene3D" id="1.20.5.1930">
    <property type="match status" value="1"/>
</dbReference>
<dbReference type="PANTHER" id="PTHR24421">
    <property type="entry name" value="NITRATE/NITRITE SENSOR PROTEIN NARX-RELATED"/>
    <property type="match status" value="1"/>
</dbReference>
<dbReference type="Pfam" id="PF07495">
    <property type="entry name" value="Y_Y_Y"/>
    <property type="match status" value="1"/>
</dbReference>
<keyword evidence="1" id="KW-0808">Transferase</keyword>
<dbReference type="InterPro" id="IPR050482">
    <property type="entry name" value="Sensor_HK_TwoCompSys"/>
</dbReference>
<accession>A0A0S7C180</accession>
<dbReference type="SUPFAM" id="SSF63829">
    <property type="entry name" value="Calcium-dependent phosphotriesterase"/>
    <property type="match status" value="2"/>
</dbReference>
<dbReference type="STRING" id="1678841.TBC1_111964"/>
<name>A0A0S7C180_9BACT</name>
<sequence>MRPLQRSEFHAFLIRCRLCIIVISLLFIHRSVLPQQPAENLFVDAYGIENGLRQSMVSQILQDSRGLLWMVTGDGLHCFNGREFRVFRIPYNGTYSNADNMMRKIIETEPGIFMISTASSILRFNAFTGKFDLINREPSVYHHLLDVLIDGKPLVWVYSKGLSIAGDSLQSLILNPAGEKKIPEDFVPVQALPLGRESFAVIGNNGIMIAGRSGNTSGYTYNYKWTDAGECTAMAADRSGNIYIAKGTSLYLLREDSSWLRIADVGMHINPDLKIDHQGSFWFSDLTTKMHYRLSGKKLTKIEFVEIAGKYYDTLKPSVKHIYEDKMHNLWFGTDGNGLLRYSPDKVIFEKYAVGFTRCLEALDGHIFAGTFNKGLWKLSDDLSRAERVNPALFGNNTYILDLKSDNRGRLWIATREGLYVINRAGRCIYTFATNSITATFLEPSGNLVFLQCDASVYKFRADSDPALIGESVNNSVNSLLYYAGKQWDGTPLGLFIKPQDKDKNMIIWNEKDSAVLQYEIYQLLPLKEEVWAATGNGISIFSAEGKLINPYSSLASLTGEVVYAILPDNFGRVWFSGMNGIGCISRDRKRVIRFTMRNNLQSLEFNHNAALLGPGGRICFGGINGLNCIDPSRVKTERELPRIHLFNLYVSDTIFSKGIPPDGISLSLSREAAHLHGSVYTSGYGDAHEQGFSFLLEGYEKEWNTPVASPAFAYRNLPPGEYRLLVRYTDPFLNTGTPIPLLTVKVVPAFWQTLWFAALLTIAIIAITVFIVKKIQHFRYINRIKALEQEHAIEKERLRISKDMHDEVGASLTRISILSEIAKSRQQEPDKTQKVIEQISEIAGNVVDELSEIIWAMNPKNDSLDNFAAYVRRYASTYLEASTVDVKFHFPDTVPSLPMSAELRRNLFLVIKEALHNVIKHSGASKVMIELQIEKKCLSINLKDNGRGFDGKLLPGTGNGLHNMRRRMEDCGGTFRIISANGQGTEIITSVDL</sequence>
<keyword evidence="7" id="KW-1185">Reference proteome</keyword>
<dbReference type="GO" id="GO:0016020">
    <property type="term" value="C:membrane"/>
    <property type="evidence" value="ECO:0007669"/>
    <property type="project" value="InterPro"/>
</dbReference>
<dbReference type="InterPro" id="IPR003594">
    <property type="entry name" value="HATPase_dom"/>
</dbReference>
<feature type="domain" description="Histidine kinase" evidence="5">
    <location>
        <begin position="804"/>
        <end position="994"/>
    </location>
</feature>
<feature type="transmembrane region" description="Helical" evidence="4">
    <location>
        <begin position="750"/>
        <end position="773"/>
    </location>
</feature>
<dbReference type="Proteomes" id="UP000053091">
    <property type="component" value="Unassembled WGS sequence"/>
</dbReference>
<dbReference type="Gene3D" id="2.60.40.10">
    <property type="entry name" value="Immunoglobulins"/>
    <property type="match status" value="1"/>
</dbReference>
<dbReference type="OrthoDB" id="717811at2"/>
<dbReference type="InterPro" id="IPR015943">
    <property type="entry name" value="WD40/YVTN_repeat-like_dom_sf"/>
</dbReference>
<evidence type="ECO:0000259" key="5">
    <source>
        <dbReference type="PROSITE" id="PS50109"/>
    </source>
</evidence>
<dbReference type="CDD" id="cd16917">
    <property type="entry name" value="HATPase_UhpB-NarQ-NarX-like"/>
    <property type="match status" value="1"/>
</dbReference>
<dbReference type="Pfam" id="PF02518">
    <property type="entry name" value="HATPase_c"/>
    <property type="match status" value="1"/>
</dbReference>
<dbReference type="EMBL" id="DF968182">
    <property type="protein sequence ID" value="GAP43806.1"/>
    <property type="molecule type" value="Genomic_DNA"/>
</dbReference>
<dbReference type="InterPro" id="IPR013783">
    <property type="entry name" value="Ig-like_fold"/>
</dbReference>
<keyword evidence="4" id="KW-1133">Transmembrane helix</keyword>
<evidence type="ECO:0000256" key="2">
    <source>
        <dbReference type="ARBA" id="ARBA00022777"/>
    </source>
</evidence>
<keyword evidence="4" id="KW-0472">Membrane</keyword>
<protein>
    <submittedName>
        <fullName evidence="6">Signal transduction histidine kinase</fullName>
    </submittedName>
</protein>
<dbReference type="AlphaFoldDB" id="A0A0S7C180"/>
<dbReference type="GO" id="GO:0046983">
    <property type="term" value="F:protein dimerization activity"/>
    <property type="evidence" value="ECO:0007669"/>
    <property type="project" value="InterPro"/>
</dbReference>
<dbReference type="GO" id="GO:0000155">
    <property type="term" value="F:phosphorelay sensor kinase activity"/>
    <property type="evidence" value="ECO:0007669"/>
    <property type="project" value="InterPro"/>
</dbReference>
<dbReference type="InterPro" id="IPR005467">
    <property type="entry name" value="His_kinase_dom"/>
</dbReference>
<evidence type="ECO:0000313" key="7">
    <source>
        <dbReference type="Proteomes" id="UP000053091"/>
    </source>
</evidence>
<evidence type="ECO:0000256" key="4">
    <source>
        <dbReference type="SAM" id="Phobius"/>
    </source>
</evidence>
<evidence type="ECO:0000256" key="1">
    <source>
        <dbReference type="ARBA" id="ARBA00022679"/>
    </source>
</evidence>